<protein>
    <submittedName>
        <fullName evidence="1">Uncharacterized protein</fullName>
    </submittedName>
</protein>
<gene>
    <name evidence="1" type="ORF">N658DRAFT_489099</name>
</gene>
<dbReference type="InterPro" id="IPR022357">
    <property type="entry name" value="MIP_CS"/>
</dbReference>
<accession>A0AAN6SYK3</accession>
<organism evidence="1 2">
    <name type="scientific">Parathielavia hyrcaniae</name>
    <dbReference type="NCBI Taxonomy" id="113614"/>
    <lineage>
        <taxon>Eukaryota</taxon>
        <taxon>Fungi</taxon>
        <taxon>Dikarya</taxon>
        <taxon>Ascomycota</taxon>
        <taxon>Pezizomycotina</taxon>
        <taxon>Sordariomycetes</taxon>
        <taxon>Sordariomycetidae</taxon>
        <taxon>Sordariales</taxon>
        <taxon>Chaetomiaceae</taxon>
        <taxon>Parathielavia</taxon>
    </lineage>
</organism>
<comment type="caution">
    <text evidence="1">The sequence shown here is derived from an EMBL/GenBank/DDBJ whole genome shotgun (WGS) entry which is preliminary data.</text>
</comment>
<reference evidence="1" key="2">
    <citation type="submission" date="2023-05" db="EMBL/GenBank/DDBJ databases">
        <authorList>
            <consortium name="Lawrence Berkeley National Laboratory"/>
            <person name="Steindorff A."/>
            <person name="Hensen N."/>
            <person name="Bonometti L."/>
            <person name="Westerberg I."/>
            <person name="Brannstrom I.O."/>
            <person name="Guillou S."/>
            <person name="Cros-Aarteil S."/>
            <person name="Calhoun S."/>
            <person name="Haridas S."/>
            <person name="Kuo A."/>
            <person name="Mondo S."/>
            <person name="Pangilinan J."/>
            <person name="Riley R."/>
            <person name="Labutti K."/>
            <person name="Andreopoulos B."/>
            <person name="Lipzen A."/>
            <person name="Chen C."/>
            <person name="Yanf M."/>
            <person name="Daum C."/>
            <person name="Ng V."/>
            <person name="Clum A."/>
            <person name="Ohm R."/>
            <person name="Martin F."/>
            <person name="Silar P."/>
            <person name="Natvig D."/>
            <person name="Lalanne C."/>
            <person name="Gautier V."/>
            <person name="Ament-Velasquez S.L."/>
            <person name="Kruys A."/>
            <person name="Hutchinson M.I."/>
            <person name="Powell A.J."/>
            <person name="Barry K."/>
            <person name="Miller A.N."/>
            <person name="Grigoriev I.V."/>
            <person name="Debuchy R."/>
            <person name="Gladieux P."/>
            <person name="Thoren M.H."/>
            <person name="Johannesson H."/>
        </authorList>
    </citation>
    <scope>NUCLEOTIDE SEQUENCE</scope>
    <source>
        <strain evidence="1">CBS 757.83</strain>
    </source>
</reference>
<proteinExistence type="predicted"/>
<reference evidence="1" key="1">
    <citation type="journal article" date="2023" name="Mol. Phylogenet. Evol.">
        <title>Genome-scale phylogeny and comparative genomics of the fungal order Sordariales.</title>
        <authorList>
            <person name="Hensen N."/>
            <person name="Bonometti L."/>
            <person name="Westerberg I."/>
            <person name="Brannstrom I.O."/>
            <person name="Guillou S."/>
            <person name="Cros-Aarteil S."/>
            <person name="Calhoun S."/>
            <person name="Haridas S."/>
            <person name="Kuo A."/>
            <person name="Mondo S."/>
            <person name="Pangilinan J."/>
            <person name="Riley R."/>
            <person name="LaButti K."/>
            <person name="Andreopoulos B."/>
            <person name="Lipzen A."/>
            <person name="Chen C."/>
            <person name="Yan M."/>
            <person name="Daum C."/>
            <person name="Ng V."/>
            <person name="Clum A."/>
            <person name="Steindorff A."/>
            <person name="Ohm R.A."/>
            <person name="Martin F."/>
            <person name="Silar P."/>
            <person name="Natvig D.O."/>
            <person name="Lalanne C."/>
            <person name="Gautier V."/>
            <person name="Ament-Velasquez S.L."/>
            <person name="Kruys A."/>
            <person name="Hutchinson M.I."/>
            <person name="Powell A.J."/>
            <person name="Barry K."/>
            <person name="Miller A.N."/>
            <person name="Grigoriev I.V."/>
            <person name="Debuchy R."/>
            <person name="Gladieux P."/>
            <person name="Hiltunen Thoren M."/>
            <person name="Johannesson H."/>
        </authorList>
    </citation>
    <scope>NUCLEOTIDE SEQUENCE</scope>
    <source>
        <strain evidence="1">CBS 757.83</strain>
    </source>
</reference>
<dbReference type="AlphaFoldDB" id="A0AAN6SYK3"/>
<name>A0AAN6SYK3_9PEZI</name>
<dbReference type="EMBL" id="MU863672">
    <property type="protein sequence ID" value="KAK4097574.1"/>
    <property type="molecule type" value="Genomic_DNA"/>
</dbReference>
<dbReference type="Proteomes" id="UP001305647">
    <property type="component" value="Unassembled WGS sequence"/>
</dbReference>
<evidence type="ECO:0000313" key="1">
    <source>
        <dbReference type="EMBL" id="KAK4097574.1"/>
    </source>
</evidence>
<dbReference type="PROSITE" id="PS00221">
    <property type="entry name" value="MIP"/>
    <property type="match status" value="1"/>
</dbReference>
<sequence>MQSCAYPRRSGLREEHEGGALYLVIAQRRFRYGHDLHPADRVADDPSGRFFPSVGESGDAKLAAALQDGRLKPWSFSTAMDTILAVREPQDLGLRVVVCIDLEPAPTARGEVLLASLVELARLAHCTENLDLRYALVTLGSGEHRYTTVPRTLSPVVIRADAVRPVLPAPTSVWDAPGLNIVAQRIMADLQPDVFGGEAGVALLYLNGQDWEAFCSAPCVAAAHSPHLQTPIKTITVTKAMLESPSIARTVAEFEAPGVVHVNPSITITLPFRNVRAVISSRSRVAPSFDPATGLYARRGVATPSEATEADTRMNHAKPFISAGGRPTLAWVELADGAAFDESGQVHDPVPVAYGDELLLVALLAFTKWPDRSVHEMPLLHPEAPSRAGGSRRHGACRQWVVVWLKHVRNWRVACFLAHIKRDLPVLSKRTFIHLAAIIKNGVPLAVGSPGMSRKVMREVMSNVPCGPAAPMVPYGQVLVALSLWERRKRDTDGFAEDNDSTAVTAGRITLYNSVTIHELVLRLEAVLGLPAATREGVKLPLPEQELCWIQHALADSWLTKLIWIPKGLSQRVPNGPYARCAAYGSVAFINEPGVATIIQALLDHHSSPGLHAVALSLDQDMAAGAVDAENIIVIDKRVIASIANRVGLRPSAAFASRRAHGGR</sequence>
<evidence type="ECO:0000313" key="2">
    <source>
        <dbReference type="Proteomes" id="UP001305647"/>
    </source>
</evidence>
<keyword evidence="2" id="KW-1185">Reference proteome</keyword>